<evidence type="ECO:0000256" key="2">
    <source>
        <dbReference type="ARBA" id="ARBA00022741"/>
    </source>
</evidence>
<feature type="compositionally biased region" description="Low complexity" evidence="5">
    <location>
        <begin position="22"/>
        <end position="54"/>
    </location>
</feature>
<name>A0ABQ7JSG2_9FUNG</name>
<keyword evidence="3" id="KW-0418">Kinase</keyword>
<evidence type="ECO:0000256" key="4">
    <source>
        <dbReference type="ARBA" id="ARBA00022840"/>
    </source>
</evidence>
<feature type="region of interest" description="Disordered" evidence="5">
    <location>
        <begin position="19"/>
        <end position="57"/>
    </location>
</feature>
<comment type="caution">
    <text evidence="7">The sequence shown here is derived from an EMBL/GenBank/DDBJ whole genome shotgun (WGS) entry which is preliminary data.</text>
</comment>
<feature type="region of interest" description="Disordered" evidence="5">
    <location>
        <begin position="69"/>
        <end position="101"/>
    </location>
</feature>
<evidence type="ECO:0000313" key="8">
    <source>
        <dbReference type="Proteomes" id="UP001194696"/>
    </source>
</evidence>
<proteinExistence type="predicted"/>
<evidence type="ECO:0000259" key="6">
    <source>
        <dbReference type="PROSITE" id="PS50011"/>
    </source>
</evidence>
<dbReference type="SUPFAM" id="SSF56112">
    <property type="entry name" value="Protein kinase-like (PK-like)"/>
    <property type="match status" value="1"/>
</dbReference>
<dbReference type="InterPro" id="IPR036770">
    <property type="entry name" value="Ankyrin_rpt-contain_sf"/>
</dbReference>
<evidence type="ECO:0000256" key="1">
    <source>
        <dbReference type="ARBA" id="ARBA00022679"/>
    </source>
</evidence>
<feature type="domain" description="Protein kinase" evidence="6">
    <location>
        <begin position="45"/>
        <end position="413"/>
    </location>
</feature>
<evidence type="ECO:0000313" key="7">
    <source>
        <dbReference type="EMBL" id="KAG0284281.1"/>
    </source>
</evidence>
<protein>
    <recommendedName>
        <fullName evidence="6">Protein kinase domain-containing protein</fullName>
    </recommendedName>
</protein>
<dbReference type="PANTHER" id="PTHR44329">
    <property type="entry name" value="SERINE/THREONINE-PROTEIN KINASE TNNI3K-RELATED"/>
    <property type="match status" value="1"/>
</dbReference>
<gene>
    <name evidence="7" type="ORF">BGZ96_011348</name>
</gene>
<dbReference type="Pfam" id="PF07714">
    <property type="entry name" value="PK_Tyr_Ser-Thr"/>
    <property type="match status" value="1"/>
</dbReference>
<feature type="compositionally biased region" description="Low complexity" evidence="5">
    <location>
        <begin position="69"/>
        <end position="80"/>
    </location>
</feature>
<keyword evidence="4" id="KW-0067">ATP-binding</keyword>
<keyword evidence="2" id="KW-0547">Nucleotide-binding</keyword>
<dbReference type="InterPro" id="IPR051681">
    <property type="entry name" value="Ser/Thr_Kinases-Pseudokinases"/>
</dbReference>
<dbReference type="InterPro" id="IPR001245">
    <property type="entry name" value="Ser-Thr/Tyr_kinase_cat_dom"/>
</dbReference>
<dbReference type="SUPFAM" id="SSF48403">
    <property type="entry name" value="Ankyrin repeat"/>
    <property type="match status" value="1"/>
</dbReference>
<dbReference type="Proteomes" id="UP001194696">
    <property type="component" value="Unassembled WGS sequence"/>
</dbReference>
<sequence length="766" mass="84299">MYGMQLNMVPKTVIVLPEKETSSASSVKSGKSGKSANEGTTDNHSTHNSTTTSSKFGGLFKSNSIRSASISSGVSGTPSSHQRGMGALTEDDGADSKQHYQPEPLDLESYRQCLHWLQQTCRPVFVKELTQVNDVPVPITEENAKHPSLIGGSQQVQVGSWKQSQVQLVPIDRWGDPQDVLHEIQSLHKLRKCRQIIQLYGYLPNTSPTATQIPALLLQQPSYGSLRQFIDHQFDSIQWPERYKLALDMAQGLRFLVSQGVPCTLHSGNILVDSEGVAILTGFGSQSGQITSAPRQMTAQPSPSSLLVYMAPERLQSRGSYSPDWGVYSLGILLWELSSGRIPFDEIITRAEAGPRLAKNMEQLSSAIAKGLREEPIPGTPEIYEQLFKMCWESEASSRPPLEVVEETLQMLVVVEPMDMLMLPGEEMGMSISPIVSESIDGDALSIHTRSMSIRSVSPGPSHIKSNFARPTTLHEAVSVSNPDMTEWYILSGQDVDGYAIVPTFSAECEITPIQTCLGHFLPTSLPILKELLDHDADLTLLAKRSHQNCLHILLDRYLPIKNENGSTHLFTAIDLLLAAGVEVNAKDVQGYTPLHSLMKNPKISSEDVNEVLLKLLAKGADTAIEAPRDGNVLSLAAKYLHFEATRTILSRDILVSEPDSIERAIESCMTMTGRATDKFVNLRTKTRELLKLWTGTAGTPRREKTVLRILADAGQVDSSGARMKCKVVHLAPEVQLAAANAYYETHIKRRREALLSSFSFQGIVR</sequence>
<dbReference type="Gene3D" id="1.25.40.20">
    <property type="entry name" value="Ankyrin repeat-containing domain"/>
    <property type="match status" value="1"/>
</dbReference>
<dbReference type="InterPro" id="IPR011009">
    <property type="entry name" value="Kinase-like_dom_sf"/>
</dbReference>
<organism evidence="7 8">
    <name type="scientific">Linnemannia gamsii</name>
    <dbReference type="NCBI Taxonomy" id="64522"/>
    <lineage>
        <taxon>Eukaryota</taxon>
        <taxon>Fungi</taxon>
        <taxon>Fungi incertae sedis</taxon>
        <taxon>Mucoromycota</taxon>
        <taxon>Mortierellomycotina</taxon>
        <taxon>Mortierellomycetes</taxon>
        <taxon>Mortierellales</taxon>
        <taxon>Mortierellaceae</taxon>
        <taxon>Linnemannia</taxon>
    </lineage>
</organism>
<dbReference type="Gene3D" id="1.10.510.10">
    <property type="entry name" value="Transferase(Phosphotransferase) domain 1"/>
    <property type="match status" value="1"/>
</dbReference>
<evidence type="ECO:0000256" key="5">
    <source>
        <dbReference type="SAM" id="MobiDB-lite"/>
    </source>
</evidence>
<dbReference type="PROSITE" id="PS50011">
    <property type="entry name" value="PROTEIN_KINASE_DOM"/>
    <property type="match status" value="1"/>
</dbReference>
<accession>A0ABQ7JSG2</accession>
<keyword evidence="8" id="KW-1185">Reference proteome</keyword>
<dbReference type="PANTHER" id="PTHR44329:SF288">
    <property type="entry name" value="MITOGEN-ACTIVATED PROTEIN KINASE KINASE KINASE 20"/>
    <property type="match status" value="1"/>
</dbReference>
<evidence type="ECO:0000256" key="3">
    <source>
        <dbReference type="ARBA" id="ARBA00022777"/>
    </source>
</evidence>
<dbReference type="EMBL" id="JAAAIM010000791">
    <property type="protein sequence ID" value="KAG0284281.1"/>
    <property type="molecule type" value="Genomic_DNA"/>
</dbReference>
<reference evidence="7 8" key="1">
    <citation type="journal article" date="2020" name="Fungal Divers.">
        <title>Resolving the Mortierellaceae phylogeny through synthesis of multi-gene phylogenetics and phylogenomics.</title>
        <authorList>
            <person name="Vandepol N."/>
            <person name="Liber J."/>
            <person name="Desiro A."/>
            <person name="Na H."/>
            <person name="Kennedy M."/>
            <person name="Barry K."/>
            <person name="Grigoriev I.V."/>
            <person name="Miller A.N."/>
            <person name="O'Donnell K."/>
            <person name="Stajich J.E."/>
            <person name="Bonito G."/>
        </authorList>
    </citation>
    <scope>NUCLEOTIDE SEQUENCE [LARGE SCALE GENOMIC DNA]</scope>
    <source>
        <strain evidence="7 8">AD045</strain>
    </source>
</reference>
<dbReference type="InterPro" id="IPR000719">
    <property type="entry name" value="Prot_kinase_dom"/>
</dbReference>
<keyword evidence="1" id="KW-0808">Transferase</keyword>